<comment type="function">
    <text evidence="11">Component of the F(0) channel, it forms part of the peripheral stalk, linking F(1) to F(0). The b'-subunit is a diverged and duplicated form of b found in plants and photosynthetic bacteria.</text>
</comment>
<evidence type="ECO:0000256" key="5">
    <source>
        <dbReference type="ARBA" id="ARBA00022781"/>
    </source>
</evidence>
<dbReference type="STRING" id="52560.SAMN04488082_101326"/>
<dbReference type="AlphaFoldDB" id="A0A1I3NM56"/>
<dbReference type="GO" id="GO:0046961">
    <property type="term" value="F:proton-transporting ATPase activity, rotational mechanism"/>
    <property type="evidence" value="ECO:0007669"/>
    <property type="project" value="TreeGrafter"/>
</dbReference>
<keyword evidence="7 13" id="KW-0406">Ion transport</keyword>
<dbReference type="GO" id="GO:0012505">
    <property type="term" value="C:endomembrane system"/>
    <property type="evidence" value="ECO:0007669"/>
    <property type="project" value="UniProtKB-SubCell"/>
</dbReference>
<keyword evidence="3 13" id="KW-0138">CF(0)</keyword>
<dbReference type="RefSeq" id="WP_092193277.1">
    <property type="nucleotide sequence ID" value="NZ_FORX01000001.1"/>
</dbReference>
<dbReference type="HAMAP" id="MF_01398">
    <property type="entry name" value="ATP_synth_b_bprime"/>
    <property type="match status" value="1"/>
</dbReference>
<dbReference type="PANTHER" id="PTHR33445:SF1">
    <property type="entry name" value="ATP SYNTHASE SUBUNIT B"/>
    <property type="match status" value="1"/>
</dbReference>
<evidence type="ECO:0000256" key="7">
    <source>
        <dbReference type="ARBA" id="ARBA00023065"/>
    </source>
</evidence>
<evidence type="ECO:0000256" key="15">
    <source>
        <dbReference type="SAM" id="Coils"/>
    </source>
</evidence>
<dbReference type="InterPro" id="IPR050059">
    <property type="entry name" value="ATP_synthase_B_chain"/>
</dbReference>
<gene>
    <name evidence="13" type="primary">atpF</name>
    <name evidence="17" type="ORF">SAMN04488082_101326</name>
</gene>
<evidence type="ECO:0000256" key="1">
    <source>
        <dbReference type="ARBA" id="ARBA00005513"/>
    </source>
</evidence>
<feature type="signal peptide" evidence="16">
    <location>
        <begin position="1"/>
        <end position="23"/>
    </location>
</feature>
<dbReference type="Pfam" id="PF00430">
    <property type="entry name" value="ATP-synt_B"/>
    <property type="match status" value="1"/>
</dbReference>
<keyword evidence="15" id="KW-0175">Coiled coil</keyword>
<feature type="coiled-coil region" evidence="15">
    <location>
        <begin position="67"/>
        <end position="108"/>
    </location>
</feature>
<comment type="subunit">
    <text evidence="13">F-type ATPases have 2 components, F(1) - the catalytic core - and F(0) - the membrane proton channel. F(1) has five subunits: alpha(3), beta(3), gamma(1), delta(1), epsilon(1). F(0) has three main subunits: a(1), b(2) and c(10-14). The alpha and beta chains form an alternating ring which encloses part of the gamma chain. F(1) is attached to F(0) by a central stalk formed by the gamma and epsilon chains, while a peripheral stalk is formed by the delta and b chains.</text>
</comment>
<dbReference type="Proteomes" id="UP000198635">
    <property type="component" value="Unassembled WGS sequence"/>
</dbReference>
<keyword evidence="18" id="KW-1185">Reference proteome</keyword>
<accession>A0A1I3NM56</accession>
<dbReference type="PANTHER" id="PTHR33445">
    <property type="entry name" value="ATP SYNTHASE SUBUNIT B', CHLOROPLASTIC"/>
    <property type="match status" value="1"/>
</dbReference>
<dbReference type="CDD" id="cd06503">
    <property type="entry name" value="ATP-synt_Fo_b"/>
    <property type="match status" value="1"/>
</dbReference>
<keyword evidence="2 13" id="KW-0813">Transport</keyword>
<feature type="transmembrane region" description="Helical" evidence="13">
    <location>
        <begin position="39"/>
        <end position="56"/>
    </location>
</feature>
<dbReference type="GO" id="GO:0045259">
    <property type="term" value="C:proton-transporting ATP synthase complex"/>
    <property type="evidence" value="ECO:0007669"/>
    <property type="project" value="UniProtKB-KW"/>
</dbReference>
<evidence type="ECO:0000313" key="17">
    <source>
        <dbReference type="EMBL" id="SFJ10269.1"/>
    </source>
</evidence>
<evidence type="ECO:0000256" key="6">
    <source>
        <dbReference type="ARBA" id="ARBA00022989"/>
    </source>
</evidence>
<evidence type="ECO:0000256" key="9">
    <source>
        <dbReference type="ARBA" id="ARBA00023310"/>
    </source>
</evidence>
<dbReference type="InterPro" id="IPR002146">
    <property type="entry name" value="ATP_synth_b/b'su_bac/chlpt"/>
</dbReference>
<keyword evidence="4 13" id="KW-0812">Transmembrane</keyword>
<evidence type="ECO:0000256" key="16">
    <source>
        <dbReference type="SAM" id="SignalP"/>
    </source>
</evidence>
<sequence length="189" mass="20734">MKKFKTVGLVTAALVLCAAIAFASEGDGGGHNKLLDLLYRVINFGIVAFLIYKFAGKRIADLLSGRTKQIETDLADLDERKEDAEKRLLEVEASIANLEAEKAKILDDAKAQGEAMRQAIIDKAEAQATQIRAQAEVSAAQEAKLAIDAIREELAEKITTAAEDLVKKQLKKKDHEDLVNEYLKKVVLN</sequence>
<comment type="function">
    <text evidence="10 13">F(1)F(0) ATP synthase produces ATP from ADP in the presence of a proton or sodium gradient. F-type ATPases consist of two structural domains, F(1) containing the extramembraneous catalytic core and F(0) containing the membrane proton channel, linked together by a central stalk and a peripheral stalk. During catalysis, ATP synthesis in the catalytic domain of F(1) is coupled via a rotary mechanism of the central stalk subunits to proton translocation.</text>
</comment>
<protein>
    <recommendedName>
        <fullName evidence="13">ATP synthase subunit b</fullName>
    </recommendedName>
    <alternativeName>
        <fullName evidence="13">ATP synthase F(0) sector subunit b</fullName>
    </alternativeName>
    <alternativeName>
        <fullName evidence="13">ATPase subunit I</fullName>
    </alternativeName>
    <alternativeName>
        <fullName evidence="13">F-type ATPase subunit b</fullName>
        <shortName evidence="13">F-ATPase subunit b</shortName>
    </alternativeName>
</protein>
<organism evidence="17 18">
    <name type="scientific">Desulfomicrobium apsheronum</name>
    <dbReference type="NCBI Taxonomy" id="52560"/>
    <lineage>
        <taxon>Bacteria</taxon>
        <taxon>Pseudomonadati</taxon>
        <taxon>Thermodesulfobacteriota</taxon>
        <taxon>Desulfovibrionia</taxon>
        <taxon>Desulfovibrionales</taxon>
        <taxon>Desulfomicrobiaceae</taxon>
        <taxon>Desulfomicrobium</taxon>
    </lineage>
</organism>
<comment type="similarity">
    <text evidence="1 13 14">Belongs to the ATPase B chain family.</text>
</comment>
<evidence type="ECO:0000256" key="11">
    <source>
        <dbReference type="ARBA" id="ARBA00025614"/>
    </source>
</evidence>
<dbReference type="EMBL" id="FORX01000001">
    <property type="protein sequence ID" value="SFJ10269.1"/>
    <property type="molecule type" value="Genomic_DNA"/>
</dbReference>
<evidence type="ECO:0000256" key="4">
    <source>
        <dbReference type="ARBA" id="ARBA00022692"/>
    </source>
</evidence>
<keyword evidence="13" id="KW-1003">Cell membrane</keyword>
<keyword evidence="8 13" id="KW-0472">Membrane</keyword>
<dbReference type="OrthoDB" id="5471016at2"/>
<keyword evidence="9 13" id="KW-0066">ATP synthesis</keyword>
<evidence type="ECO:0000256" key="3">
    <source>
        <dbReference type="ARBA" id="ARBA00022547"/>
    </source>
</evidence>
<evidence type="ECO:0000313" key="18">
    <source>
        <dbReference type="Proteomes" id="UP000198635"/>
    </source>
</evidence>
<keyword evidence="5 13" id="KW-0375">Hydrogen ion transport</keyword>
<evidence type="ECO:0000256" key="13">
    <source>
        <dbReference type="HAMAP-Rule" id="MF_01398"/>
    </source>
</evidence>
<evidence type="ECO:0000256" key="10">
    <source>
        <dbReference type="ARBA" id="ARBA00025198"/>
    </source>
</evidence>
<proteinExistence type="inferred from homology"/>
<evidence type="ECO:0000256" key="8">
    <source>
        <dbReference type="ARBA" id="ARBA00023136"/>
    </source>
</evidence>
<evidence type="ECO:0000256" key="2">
    <source>
        <dbReference type="ARBA" id="ARBA00022448"/>
    </source>
</evidence>
<name>A0A1I3NM56_9BACT</name>
<reference evidence="18" key="1">
    <citation type="submission" date="2016-10" db="EMBL/GenBank/DDBJ databases">
        <authorList>
            <person name="Varghese N."/>
            <person name="Submissions S."/>
        </authorList>
    </citation>
    <scope>NUCLEOTIDE SEQUENCE [LARGE SCALE GENOMIC DNA]</scope>
    <source>
        <strain evidence="18">DSM 5918</strain>
    </source>
</reference>
<evidence type="ECO:0000256" key="12">
    <source>
        <dbReference type="ARBA" id="ARBA00037847"/>
    </source>
</evidence>
<dbReference type="GO" id="GO:0046933">
    <property type="term" value="F:proton-transporting ATP synthase activity, rotational mechanism"/>
    <property type="evidence" value="ECO:0007669"/>
    <property type="project" value="UniProtKB-UniRule"/>
</dbReference>
<dbReference type="GO" id="GO:0005886">
    <property type="term" value="C:plasma membrane"/>
    <property type="evidence" value="ECO:0007669"/>
    <property type="project" value="UniProtKB-SubCell"/>
</dbReference>
<evidence type="ECO:0000256" key="14">
    <source>
        <dbReference type="RuleBase" id="RU003848"/>
    </source>
</evidence>
<keyword evidence="16" id="KW-0732">Signal</keyword>
<keyword evidence="6 13" id="KW-1133">Transmembrane helix</keyword>
<feature type="chain" id="PRO_5011630069" description="ATP synthase subunit b" evidence="16">
    <location>
        <begin position="24"/>
        <end position="189"/>
    </location>
</feature>
<comment type="subcellular location">
    <subcellularLocation>
        <location evidence="13">Cell membrane</location>
        <topology evidence="13">Single-pass membrane protein</topology>
    </subcellularLocation>
    <subcellularLocation>
        <location evidence="12">Endomembrane system</location>
        <topology evidence="12">Single-pass membrane protein</topology>
    </subcellularLocation>
</comment>